<keyword evidence="6" id="KW-0560">Oxidoreductase</keyword>
<dbReference type="OMA" id="MLHTAND"/>
<sequence>PVVATGKYMAFDHKDVAFAGYGEYWRQMRKLCTIELFTVKRTESFKSVREEEVSGGEGIRSMDVANRLSSLAQNIVCRMFSGRTFSDNELNGGVGFKDMLSEMAAVVGAFVMGDYIRFLEWFDLEGIRSRMRVVTKIFDGFAEKVIDEHIDRRREKVDDKHPVKDMAESERQSMEMKISRQSYDKMDDTDIGTDISIVAFVSDHGTATINVDR</sequence>
<keyword evidence="5" id="KW-0479">Metal-binding</keyword>
<feature type="non-terminal residue" evidence="11">
    <location>
        <position position="1"/>
    </location>
</feature>
<evidence type="ECO:0000256" key="2">
    <source>
        <dbReference type="ARBA" id="ARBA00004370"/>
    </source>
</evidence>
<evidence type="ECO:0000313" key="12">
    <source>
        <dbReference type="Proteomes" id="UP000824469"/>
    </source>
</evidence>
<organism evidence="11 12">
    <name type="scientific">Taxus chinensis</name>
    <name type="common">Chinese yew</name>
    <name type="synonym">Taxus wallichiana var. chinensis</name>
    <dbReference type="NCBI Taxonomy" id="29808"/>
    <lineage>
        <taxon>Eukaryota</taxon>
        <taxon>Viridiplantae</taxon>
        <taxon>Streptophyta</taxon>
        <taxon>Embryophyta</taxon>
        <taxon>Tracheophyta</taxon>
        <taxon>Spermatophyta</taxon>
        <taxon>Pinopsida</taxon>
        <taxon>Pinidae</taxon>
        <taxon>Conifers II</taxon>
        <taxon>Cupressales</taxon>
        <taxon>Taxaceae</taxon>
        <taxon>Taxus</taxon>
    </lineage>
</organism>
<keyword evidence="4" id="KW-0349">Heme</keyword>
<accession>A0AA38F102</accession>
<protein>
    <submittedName>
        <fullName evidence="11">Uncharacterized protein</fullName>
    </submittedName>
</protein>
<evidence type="ECO:0000256" key="1">
    <source>
        <dbReference type="ARBA" id="ARBA00001971"/>
    </source>
</evidence>
<proteinExistence type="inferred from homology"/>
<dbReference type="SUPFAM" id="SSF48264">
    <property type="entry name" value="Cytochrome P450"/>
    <property type="match status" value="1"/>
</dbReference>
<evidence type="ECO:0000256" key="6">
    <source>
        <dbReference type="ARBA" id="ARBA00023002"/>
    </source>
</evidence>
<dbReference type="GO" id="GO:0020037">
    <property type="term" value="F:heme binding"/>
    <property type="evidence" value="ECO:0007669"/>
    <property type="project" value="InterPro"/>
</dbReference>
<comment type="similarity">
    <text evidence="3">Belongs to the cytochrome P450 family.</text>
</comment>
<keyword evidence="9" id="KW-0472">Membrane</keyword>
<keyword evidence="12" id="KW-1185">Reference proteome</keyword>
<dbReference type="GO" id="GO:0005506">
    <property type="term" value="F:iron ion binding"/>
    <property type="evidence" value="ECO:0007669"/>
    <property type="project" value="InterPro"/>
</dbReference>
<dbReference type="GO" id="GO:0016705">
    <property type="term" value="F:oxidoreductase activity, acting on paired donors, with incorporation or reduction of molecular oxygen"/>
    <property type="evidence" value="ECO:0007669"/>
    <property type="project" value="InterPro"/>
</dbReference>
<dbReference type="GO" id="GO:0016020">
    <property type="term" value="C:membrane"/>
    <property type="evidence" value="ECO:0007669"/>
    <property type="project" value="UniProtKB-SubCell"/>
</dbReference>
<evidence type="ECO:0000256" key="5">
    <source>
        <dbReference type="ARBA" id="ARBA00022723"/>
    </source>
</evidence>
<dbReference type="GO" id="GO:0004497">
    <property type="term" value="F:monooxygenase activity"/>
    <property type="evidence" value="ECO:0007669"/>
    <property type="project" value="UniProtKB-KW"/>
</dbReference>
<dbReference type="PANTHER" id="PTHR47943">
    <property type="entry name" value="CYTOCHROME P450 93A3-LIKE"/>
    <property type="match status" value="1"/>
</dbReference>
<comment type="caution">
    <text evidence="11">The sequence shown here is derived from an EMBL/GenBank/DDBJ whole genome shotgun (WGS) entry which is preliminary data.</text>
</comment>
<reference evidence="11 12" key="1">
    <citation type="journal article" date="2021" name="Nat. Plants">
        <title>The Taxus genome provides insights into paclitaxel biosynthesis.</title>
        <authorList>
            <person name="Xiong X."/>
            <person name="Gou J."/>
            <person name="Liao Q."/>
            <person name="Li Y."/>
            <person name="Zhou Q."/>
            <person name="Bi G."/>
            <person name="Li C."/>
            <person name="Du R."/>
            <person name="Wang X."/>
            <person name="Sun T."/>
            <person name="Guo L."/>
            <person name="Liang H."/>
            <person name="Lu P."/>
            <person name="Wu Y."/>
            <person name="Zhang Z."/>
            <person name="Ro D.K."/>
            <person name="Shang Y."/>
            <person name="Huang S."/>
            <person name="Yan J."/>
        </authorList>
    </citation>
    <scope>NUCLEOTIDE SEQUENCE [LARGE SCALE GENOMIC DNA]</scope>
    <source>
        <strain evidence="11">Ta-2019</strain>
    </source>
</reference>
<evidence type="ECO:0000256" key="10">
    <source>
        <dbReference type="SAM" id="MobiDB-lite"/>
    </source>
</evidence>
<evidence type="ECO:0000256" key="9">
    <source>
        <dbReference type="ARBA" id="ARBA00023136"/>
    </source>
</evidence>
<dbReference type="PANTHER" id="PTHR47943:SF2">
    <property type="entry name" value="CYTOCHROME P450"/>
    <property type="match status" value="1"/>
</dbReference>
<dbReference type="EMBL" id="JAHRHJ020003813">
    <property type="protein sequence ID" value="KAH9289044.1"/>
    <property type="molecule type" value="Genomic_DNA"/>
</dbReference>
<name>A0AA38F102_TAXCH</name>
<gene>
    <name evidence="11" type="ORF">KI387_033161</name>
</gene>
<evidence type="ECO:0000256" key="7">
    <source>
        <dbReference type="ARBA" id="ARBA00023004"/>
    </source>
</evidence>
<dbReference type="Pfam" id="PF00067">
    <property type="entry name" value="p450"/>
    <property type="match status" value="1"/>
</dbReference>
<evidence type="ECO:0000256" key="4">
    <source>
        <dbReference type="ARBA" id="ARBA00022617"/>
    </source>
</evidence>
<evidence type="ECO:0000256" key="3">
    <source>
        <dbReference type="ARBA" id="ARBA00010617"/>
    </source>
</evidence>
<dbReference type="InterPro" id="IPR036396">
    <property type="entry name" value="Cyt_P450_sf"/>
</dbReference>
<keyword evidence="7" id="KW-0408">Iron</keyword>
<keyword evidence="8" id="KW-0503">Monooxygenase</keyword>
<comment type="subcellular location">
    <subcellularLocation>
        <location evidence="2">Membrane</location>
    </subcellularLocation>
</comment>
<dbReference type="InterPro" id="IPR001128">
    <property type="entry name" value="Cyt_P450"/>
</dbReference>
<dbReference type="AlphaFoldDB" id="A0AA38F102"/>
<comment type="cofactor">
    <cofactor evidence="1">
        <name>heme</name>
        <dbReference type="ChEBI" id="CHEBI:30413"/>
    </cofactor>
</comment>
<dbReference type="Gene3D" id="1.10.630.10">
    <property type="entry name" value="Cytochrome P450"/>
    <property type="match status" value="1"/>
</dbReference>
<evidence type="ECO:0000313" key="11">
    <source>
        <dbReference type="EMBL" id="KAH9289044.1"/>
    </source>
</evidence>
<evidence type="ECO:0000256" key="8">
    <source>
        <dbReference type="ARBA" id="ARBA00023033"/>
    </source>
</evidence>
<feature type="region of interest" description="Disordered" evidence="10">
    <location>
        <begin position="156"/>
        <end position="179"/>
    </location>
</feature>
<dbReference type="Proteomes" id="UP000824469">
    <property type="component" value="Unassembled WGS sequence"/>
</dbReference>